<evidence type="ECO:0000256" key="1">
    <source>
        <dbReference type="SAM" id="MobiDB-lite"/>
    </source>
</evidence>
<proteinExistence type="predicted"/>
<reference evidence="2 3" key="1">
    <citation type="submission" date="2015-10" db="EMBL/GenBank/DDBJ databases">
        <title>Mycobacterium gordonae draft genome assembly.</title>
        <authorList>
            <person name="Ustinova V."/>
            <person name="Smirnova T."/>
            <person name="Blagodatskikh K."/>
            <person name="Varlamov D."/>
            <person name="Larionova E."/>
            <person name="Chernousova L."/>
        </authorList>
    </citation>
    <scope>NUCLEOTIDE SEQUENCE [LARGE SCALE GENOMIC DNA]</scope>
    <source>
        <strain evidence="2 3">CTRI 14-8773</strain>
    </source>
</reference>
<organism evidence="2 3">
    <name type="scientific">Mycobacterium gordonae</name>
    <dbReference type="NCBI Taxonomy" id="1778"/>
    <lineage>
        <taxon>Bacteria</taxon>
        <taxon>Bacillati</taxon>
        <taxon>Actinomycetota</taxon>
        <taxon>Actinomycetes</taxon>
        <taxon>Mycobacteriales</taxon>
        <taxon>Mycobacteriaceae</taxon>
        <taxon>Mycobacterium</taxon>
    </lineage>
</organism>
<protein>
    <submittedName>
        <fullName evidence="2">Uncharacterized protein</fullName>
    </submittedName>
</protein>
<dbReference type="EMBL" id="LKTM01000074">
    <property type="protein sequence ID" value="KQH79709.1"/>
    <property type="molecule type" value="Genomic_DNA"/>
</dbReference>
<dbReference type="Proteomes" id="UP000051677">
    <property type="component" value="Unassembled WGS sequence"/>
</dbReference>
<dbReference type="AlphaFoldDB" id="A0A0Q2QIL7"/>
<comment type="caution">
    <text evidence="2">The sequence shown here is derived from an EMBL/GenBank/DDBJ whole genome shotgun (WGS) entry which is preliminary data.</text>
</comment>
<sequence>MGIFSRMSARQRLRRATQESLSVPTFSARLDCTPWVVGGLWPEELSPASAETATLAEYLKVDLQRIARSANDDLRAVGRAGMDYAARRAAEARVIDEARSRAVRRVESTMRQLGERAQHPGAGSALMGAGRTADGEPAQVHSAARRATPAVDMDKTQVIPAVNDRHQEPQPDSADREAVAEDAVKRR</sequence>
<feature type="region of interest" description="Disordered" evidence="1">
    <location>
        <begin position="116"/>
        <end position="187"/>
    </location>
</feature>
<accession>A0A0Q2QIL7</accession>
<evidence type="ECO:0000313" key="2">
    <source>
        <dbReference type="EMBL" id="KQH79709.1"/>
    </source>
</evidence>
<name>A0A0Q2QIL7_MYCGO</name>
<feature type="compositionally biased region" description="Basic and acidic residues" evidence="1">
    <location>
        <begin position="163"/>
        <end position="187"/>
    </location>
</feature>
<evidence type="ECO:0000313" key="3">
    <source>
        <dbReference type="Proteomes" id="UP000051677"/>
    </source>
</evidence>
<gene>
    <name evidence="2" type="ORF">AO501_30960</name>
</gene>